<sequence>MKYLDNGKELEIHMTYHEWKDLALFYSVESTQKFLEKVYVLNGADEAKRNSFKNSERFIFFLKHAESFYKQASCSPLEIKPILLFYGMSQLIKACLITQDPHYPSHTSVLAHGVTARKRKKQNYCFSDDEVKIQRNGLCMHFMKHLFGQSGIEDERYTMKKLLAAIPELSDIFYFQKKELFIAKIRKDKDLVSIPEDIVIHYKMSDSRFVEYMSHHFQWTFLKKDKDDLQFHLSRQDINPWTSISLLFDMDKRQYYIPSKRDQFLKLPEITIHYLILYNIGMIARYETEWWYELLTQHVSDDYVFIQQFLMVTENKFPKYILKFLQQYV</sequence>
<accession>A0ABX6LSV5</accession>
<dbReference type="Proteomes" id="UP000501048">
    <property type="component" value="Chromosome"/>
</dbReference>
<dbReference type="Pfam" id="PF14175">
    <property type="entry name" value="YaaC"/>
    <property type="match status" value="1"/>
</dbReference>
<name>A0ABX6LSV5_BACMO</name>
<evidence type="ECO:0000313" key="1">
    <source>
        <dbReference type="EMBL" id="QJC94568.1"/>
    </source>
</evidence>
<protein>
    <submittedName>
        <fullName evidence="1">YaaC</fullName>
    </submittedName>
</protein>
<dbReference type="InterPro" id="IPR026988">
    <property type="entry name" value="YaaC-like"/>
</dbReference>
<keyword evidence="2" id="KW-1185">Reference proteome</keyword>
<gene>
    <name evidence="1" type="primary">yaaC</name>
    <name evidence="1" type="ORF">HC660_00130</name>
</gene>
<proteinExistence type="predicted"/>
<organism evidence="1 2">
    <name type="scientific">Bacillus mojavensis</name>
    <dbReference type="NCBI Taxonomy" id="72360"/>
    <lineage>
        <taxon>Bacteria</taxon>
        <taxon>Bacillati</taxon>
        <taxon>Bacillota</taxon>
        <taxon>Bacilli</taxon>
        <taxon>Bacillales</taxon>
        <taxon>Bacillaceae</taxon>
        <taxon>Bacillus</taxon>
    </lineage>
</organism>
<reference evidence="1 2" key="1">
    <citation type="submission" date="2020-04" db="EMBL/GenBank/DDBJ databases">
        <title>Plant growth promoting and environmental Bacillus: genomic and epigenetic comparison.</title>
        <authorList>
            <person name="Reva O.N."/>
            <person name="Lutz S."/>
            <person name="Ahrens C.H."/>
        </authorList>
    </citation>
    <scope>NUCLEOTIDE SEQUENCE [LARGE SCALE GENOMIC DNA]</scope>
    <source>
        <strain evidence="1 2">UCMB5075</strain>
    </source>
</reference>
<evidence type="ECO:0000313" key="2">
    <source>
        <dbReference type="Proteomes" id="UP000501048"/>
    </source>
</evidence>
<dbReference type="EMBL" id="CP051464">
    <property type="protein sequence ID" value="QJC94568.1"/>
    <property type="molecule type" value="Genomic_DNA"/>
</dbReference>